<evidence type="ECO:0000256" key="10">
    <source>
        <dbReference type="ARBA" id="ARBA00023242"/>
    </source>
</evidence>
<evidence type="ECO:0000256" key="8">
    <source>
        <dbReference type="ARBA" id="ARBA00023125"/>
    </source>
</evidence>
<dbReference type="PROSITE" id="PS00028">
    <property type="entry name" value="ZINC_FINGER_C2H2_1"/>
    <property type="match status" value="3"/>
</dbReference>
<organism evidence="14 15">
    <name type="scientific">Sciurus carolinensis</name>
    <name type="common">Eastern gray squirrel</name>
    <dbReference type="NCBI Taxonomy" id="30640"/>
    <lineage>
        <taxon>Eukaryota</taxon>
        <taxon>Metazoa</taxon>
        <taxon>Chordata</taxon>
        <taxon>Craniata</taxon>
        <taxon>Vertebrata</taxon>
        <taxon>Euteleostomi</taxon>
        <taxon>Mammalia</taxon>
        <taxon>Eutheria</taxon>
        <taxon>Euarchontoglires</taxon>
        <taxon>Glires</taxon>
        <taxon>Rodentia</taxon>
        <taxon>Sciuromorpha</taxon>
        <taxon>Sciuridae</taxon>
        <taxon>Sciurinae</taxon>
        <taxon>Sciurini</taxon>
        <taxon>Sciurus</taxon>
    </lineage>
</organism>
<evidence type="ECO:0000256" key="3">
    <source>
        <dbReference type="ARBA" id="ARBA00022723"/>
    </source>
</evidence>
<dbReference type="FunFam" id="3.30.160.60:FF:001156">
    <property type="entry name" value="Zinc finger protein 407"/>
    <property type="match status" value="1"/>
</dbReference>
<dbReference type="InterPro" id="IPR036236">
    <property type="entry name" value="Znf_C2H2_sf"/>
</dbReference>
<dbReference type="Pfam" id="PF00096">
    <property type="entry name" value="zf-C2H2"/>
    <property type="match status" value="4"/>
</dbReference>
<dbReference type="EMBL" id="JAATJV010378390">
    <property type="protein sequence ID" value="MBZ3881744.1"/>
    <property type="molecule type" value="Genomic_DNA"/>
</dbReference>
<dbReference type="InterPro" id="IPR013087">
    <property type="entry name" value="Znf_C2H2_type"/>
</dbReference>
<evidence type="ECO:0000256" key="2">
    <source>
        <dbReference type="ARBA" id="ARBA00006991"/>
    </source>
</evidence>
<keyword evidence="3" id="KW-0479">Metal-binding</keyword>
<feature type="domain" description="C2H2-type" evidence="13">
    <location>
        <begin position="205"/>
        <end position="232"/>
    </location>
</feature>
<evidence type="ECO:0000259" key="13">
    <source>
        <dbReference type="PROSITE" id="PS50157"/>
    </source>
</evidence>
<dbReference type="SMART" id="SM00355">
    <property type="entry name" value="ZnF_C2H2"/>
    <property type="match status" value="4"/>
</dbReference>
<name>A0AA41T3A8_SCICA</name>
<protein>
    <submittedName>
        <fullName evidence="14">Zinc finger protein 707</fullName>
    </submittedName>
</protein>
<feature type="region of interest" description="Disordered" evidence="12">
    <location>
        <begin position="37"/>
        <end position="56"/>
    </location>
</feature>
<evidence type="ECO:0000256" key="9">
    <source>
        <dbReference type="ARBA" id="ARBA00023163"/>
    </source>
</evidence>
<dbReference type="SUPFAM" id="SSF57667">
    <property type="entry name" value="beta-beta-alpha zinc fingers"/>
    <property type="match status" value="3"/>
</dbReference>
<comment type="caution">
    <text evidence="14">The sequence shown here is derived from an EMBL/GenBank/DDBJ whole genome shotgun (WGS) entry which is preliminary data.</text>
</comment>
<gene>
    <name evidence="14" type="ORF">SUZIE_164480</name>
</gene>
<feature type="domain" description="C2H2-type" evidence="13">
    <location>
        <begin position="149"/>
        <end position="176"/>
    </location>
</feature>
<keyword evidence="10" id="KW-0539">Nucleus</keyword>
<dbReference type="PANTHER" id="PTHR24377">
    <property type="entry name" value="IP01015P-RELATED"/>
    <property type="match status" value="1"/>
</dbReference>
<keyword evidence="7" id="KW-0805">Transcription regulation</keyword>
<evidence type="ECO:0000313" key="14">
    <source>
        <dbReference type="EMBL" id="MBZ3881744.1"/>
    </source>
</evidence>
<evidence type="ECO:0000313" key="15">
    <source>
        <dbReference type="Proteomes" id="UP001166674"/>
    </source>
</evidence>
<comment type="similarity">
    <text evidence="2">Belongs to the krueppel C2H2-type zinc-finger protein family.</text>
</comment>
<dbReference type="Proteomes" id="UP001166674">
    <property type="component" value="Unassembled WGS sequence"/>
</dbReference>
<evidence type="ECO:0000256" key="12">
    <source>
        <dbReference type="SAM" id="MobiDB-lite"/>
    </source>
</evidence>
<evidence type="ECO:0000256" key="4">
    <source>
        <dbReference type="ARBA" id="ARBA00022737"/>
    </source>
</evidence>
<evidence type="ECO:0000256" key="6">
    <source>
        <dbReference type="ARBA" id="ARBA00022833"/>
    </source>
</evidence>
<keyword evidence="9" id="KW-0804">Transcription</keyword>
<keyword evidence="5 11" id="KW-0863">Zinc-finger</keyword>
<reference evidence="14" key="1">
    <citation type="submission" date="2020-03" db="EMBL/GenBank/DDBJ databases">
        <title>Studies in the Genomics of Life Span.</title>
        <authorList>
            <person name="Glass D."/>
        </authorList>
    </citation>
    <scope>NUCLEOTIDE SEQUENCE</scope>
    <source>
        <strain evidence="14">SUZIE</strain>
        <tissue evidence="14">Muscle</tissue>
    </source>
</reference>
<proteinExistence type="inferred from homology"/>
<evidence type="ECO:0000256" key="5">
    <source>
        <dbReference type="ARBA" id="ARBA00022771"/>
    </source>
</evidence>
<comment type="subcellular location">
    <subcellularLocation>
        <location evidence="1">Nucleus</location>
    </subcellularLocation>
</comment>
<feature type="domain" description="C2H2-type" evidence="13">
    <location>
        <begin position="121"/>
        <end position="148"/>
    </location>
</feature>
<feature type="domain" description="C2H2-type" evidence="13">
    <location>
        <begin position="177"/>
        <end position="204"/>
    </location>
</feature>
<dbReference type="InterPro" id="IPR050826">
    <property type="entry name" value="Krueppel_C2H2_ZnFinger"/>
</dbReference>
<evidence type="ECO:0000256" key="11">
    <source>
        <dbReference type="PROSITE-ProRule" id="PRU00042"/>
    </source>
</evidence>
<keyword evidence="15" id="KW-1185">Reference proteome</keyword>
<sequence length="309" mass="34569">MARGRARLVPVLARVLLSGCSPPPTLQTCLMQARLPKPRFEPPAPSDMPESRPADQPWRDNVQAQLQRGRCACTVASHEAPDCLLNYACVSPEHGHCGSHGCAPGAASPGVMHNTRANHVFECFQCGQTFRWCSNLLRHQRNHTSEKSFSCELCGQTFSLKDHLVQHHKVHAEHRSYVCGNCGKASKQKSNLLQHQLVHIEERPFFCTDCGKAFQTKENLSHHQCIHSGEKPYACAKYGKSFRWPKVFSILLKQHLTKRFYGVSAVGRASATWTSSRGIRGLTGRPGLEALAWMLHLCWERPVLSFSHS</sequence>
<dbReference type="PROSITE" id="PS50157">
    <property type="entry name" value="ZINC_FINGER_C2H2_2"/>
    <property type="match status" value="4"/>
</dbReference>
<dbReference type="GO" id="GO:0003677">
    <property type="term" value="F:DNA binding"/>
    <property type="evidence" value="ECO:0007669"/>
    <property type="project" value="UniProtKB-KW"/>
</dbReference>
<evidence type="ECO:0000256" key="7">
    <source>
        <dbReference type="ARBA" id="ARBA00023015"/>
    </source>
</evidence>
<dbReference type="GO" id="GO:0005634">
    <property type="term" value="C:nucleus"/>
    <property type="evidence" value="ECO:0007669"/>
    <property type="project" value="UniProtKB-SubCell"/>
</dbReference>
<accession>A0AA41T3A8</accession>
<dbReference type="Gene3D" id="3.30.160.60">
    <property type="entry name" value="Classic Zinc Finger"/>
    <property type="match status" value="5"/>
</dbReference>
<dbReference type="FunFam" id="3.30.160.60:FF:001498">
    <property type="entry name" value="Zinc finger protein 404"/>
    <property type="match status" value="1"/>
</dbReference>
<dbReference type="AlphaFoldDB" id="A0AA41T3A8"/>
<keyword evidence="4" id="KW-0677">Repeat</keyword>
<dbReference type="GO" id="GO:0008270">
    <property type="term" value="F:zinc ion binding"/>
    <property type="evidence" value="ECO:0007669"/>
    <property type="project" value="UniProtKB-KW"/>
</dbReference>
<dbReference type="FunFam" id="3.30.160.60:FF:000003">
    <property type="entry name" value="Zinc finger protein 3 homolog"/>
    <property type="match status" value="1"/>
</dbReference>
<keyword evidence="6" id="KW-0862">Zinc</keyword>
<keyword evidence="8" id="KW-0238">DNA-binding</keyword>
<evidence type="ECO:0000256" key="1">
    <source>
        <dbReference type="ARBA" id="ARBA00004123"/>
    </source>
</evidence>